<dbReference type="Pfam" id="PF22352">
    <property type="entry name" value="K319L-like_PKD"/>
    <property type="match status" value="5"/>
</dbReference>
<protein>
    <recommendedName>
        <fullName evidence="16">Dyslexia-associated protein</fullName>
    </recommendedName>
</protein>
<evidence type="ECO:0000313" key="15">
    <source>
        <dbReference type="Proteomes" id="UP000625711"/>
    </source>
</evidence>
<reference evidence="14" key="1">
    <citation type="submission" date="2020-08" db="EMBL/GenBank/DDBJ databases">
        <title>Genome sequencing and assembly of the red palm weevil Rhynchophorus ferrugineus.</title>
        <authorList>
            <person name="Dias G.B."/>
            <person name="Bergman C.M."/>
            <person name="Manee M."/>
        </authorList>
    </citation>
    <scope>NUCLEOTIDE SEQUENCE</scope>
    <source>
        <strain evidence="14">AA-2017</strain>
        <tissue evidence="14">Whole larva</tissue>
    </source>
</reference>
<evidence type="ECO:0000256" key="6">
    <source>
        <dbReference type="ARBA" id="ARBA00022989"/>
    </source>
</evidence>
<feature type="domain" description="PKD/Chitinase" evidence="12">
    <location>
        <begin position="603"/>
        <end position="690"/>
    </location>
</feature>
<evidence type="ECO:0000256" key="2">
    <source>
        <dbReference type="ARBA" id="ARBA00022475"/>
    </source>
</evidence>
<dbReference type="InterPro" id="IPR011106">
    <property type="entry name" value="MANSC_N"/>
</dbReference>
<accession>A0A834HQ15</accession>
<dbReference type="GO" id="GO:0001764">
    <property type="term" value="P:neuron migration"/>
    <property type="evidence" value="ECO:0007669"/>
    <property type="project" value="TreeGrafter"/>
</dbReference>
<gene>
    <name evidence="14" type="ORF">GWI33_020801</name>
</gene>
<evidence type="ECO:0000256" key="4">
    <source>
        <dbReference type="ARBA" id="ARBA00022729"/>
    </source>
</evidence>
<dbReference type="InterPro" id="IPR029865">
    <property type="entry name" value="KIAA0319-like"/>
</dbReference>
<dbReference type="InterPro" id="IPR013783">
    <property type="entry name" value="Ig-like_fold"/>
</dbReference>
<evidence type="ECO:0000313" key="14">
    <source>
        <dbReference type="EMBL" id="KAF7265718.1"/>
    </source>
</evidence>
<evidence type="ECO:0000256" key="1">
    <source>
        <dbReference type="ARBA" id="ARBA00004236"/>
    </source>
</evidence>
<feature type="domain" description="Fibronectin type-III" evidence="11">
    <location>
        <begin position="254"/>
        <end position="323"/>
    </location>
</feature>
<name>A0A834HQ15_RHYFE</name>
<comment type="subcellular location">
    <subcellularLocation>
        <location evidence="1">Cell membrane</location>
    </subcellularLocation>
</comment>
<keyword evidence="2" id="KW-1003">Cell membrane</keyword>
<dbReference type="SMART" id="SM00089">
    <property type="entry name" value="PKD"/>
    <property type="match status" value="3"/>
</dbReference>
<sequence>MPTYVIKIEYIIRRKFFSYPSTSLKSDCPKLYPKVFKGYVPRGNISAGYYEEIKDINSIKPCVLKCCIKTSCHVAFMTDDKCYHVNCNSNELCIPTLNLNPETIDHVQMVLVKPTDDDSWKYVLAAQDSQLSREMYSILNDRTRFENAYKNLESDTVFDNILLDMSCEMGAQDSCTLPNEICVQKRERSRNGICECKPGYIRQESGLCMSEDLKDITLPDIITERILDLTINKSAPVTKKHLTVLAESKEVKLPDNEVTLIATTLEKEDPDNKYQYEWTSLHQPDGSTAVKHQNEAQLHLEKLSEGTYEFRVSASTPTSYGETFVNVTVLPEARINQPPQIVITPANQTIKQPNAAAVLDASSSTDDDGIVSWHWELQQGPLGYQPQLKDSPTLQLNDLTRPGTDYPPEANAGEDKIIYLPHNNITLNGSLSTDDHAIKTWEWTKSADDAQKTVDMQNTRTPYLQLSNLQEGMYTFTLKVTDSANQSSTAQVHVFVKPPTNKPPIAEAGENVTISLPQTWALVDASNSTDDNKIISFKWEQVEGPSTVTFINANMSKTNVTGLTKGTYTLKVSVTDDNKNVASDIVYVIVNQNKNQKPTANAGEDFTVELPINGLSINGSNSKDDWEIVKWQWVRDDKSLAVGNIVEKTDESPILIVTDVSVGTYIFNLTVYDHQGLSDTDSIKVIVKNDPKLFYLIQLTVDVDAKFLTQIQYNTLKAKLALLVTDGCKLQVRNVQAEPSSGKVKLTFYLEDANGVAIPANNVVKHLRQKLQVDASLLGFSVAKLQTAICQNNCSGHGVCNEITRECECEVFWMHDLFKVYFSKGSDSDCSWSILYVVLGVICGLLVFLGCTWALVYLCYRLCHSRNDKTKPTNYKLLEDTDDIPPFSRKGNLSDSDTDSDVVFETRSKPPRYSDSRNGHKPSRNGFNKMGRRVKT</sequence>
<feature type="compositionally biased region" description="Basic and acidic residues" evidence="9">
    <location>
        <begin position="904"/>
        <end position="918"/>
    </location>
</feature>
<dbReference type="FunFam" id="2.60.40.10:FF:000061">
    <property type="entry name" value="Dyslexia-associated protein KIAA0319 homolog"/>
    <property type="match status" value="2"/>
</dbReference>
<feature type="region of interest" description="Disordered" evidence="9">
    <location>
        <begin position="886"/>
        <end position="936"/>
    </location>
</feature>
<keyword evidence="6 10" id="KW-1133">Transmembrane helix</keyword>
<evidence type="ECO:0000256" key="5">
    <source>
        <dbReference type="ARBA" id="ARBA00022737"/>
    </source>
</evidence>
<dbReference type="SMART" id="SM00765">
    <property type="entry name" value="MANEC"/>
    <property type="match status" value="1"/>
</dbReference>
<evidence type="ECO:0000259" key="12">
    <source>
        <dbReference type="SMART" id="SM00089"/>
    </source>
</evidence>
<dbReference type="AlphaFoldDB" id="A0A834HQ15"/>
<feature type="domain" description="Fibronectin type-III" evidence="11">
    <location>
        <begin position="353"/>
        <end position="487"/>
    </location>
</feature>
<evidence type="ECO:0000259" key="13">
    <source>
        <dbReference type="SMART" id="SM00765"/>
    </source>
</evidence>
<keyword evidence="4" id="KW-0732">Signal</keyword>
<proteinExistence type="predicted"/>
<keyword evidence="3 10" id="KW-0812">Transmembrane</keyword>
<dbReference type="OrthoDB" id="536372at2759"/>
<keyword evidence="5" id="KW-0677">Repeat</keyword>
<feature type="domain" description="Seven cysteines N-terminal" evidence="13">
    <location>
        <begin position="23"/>
        <end position="106"/>
    </location>
</feature>
<evidence type="ECO:0000256" key="8">
    <source>
        <dbReference type="ARBA" id="ARBA00023180"/>
    </source>
</evidence>
<evidence type="ECO:0000259" key="11">
    <source>
        <dbReference type="SMART" id="SM00060"/>
    </source>
</evidence>
<dbReference type="Pfam" id="PF23597">
    <property type="entry name" value="KIAA0319_N"/>
    <property type="match status" value="1"/>
</dbReference>
<keyword evidence="15" id="KW-1185">Reference proteome</keyword>
<feature type="domain" description="PKD/Chitinase" evidence="12">
    <location>
        <begin position="505"/>
        <end position="593"/>
    </location>
</feature>
<dbReference type="SUPFAM" id="SSF49299">
    <property type="entry name" value="PKD domain"/>
    <property type="match status" value="3"/>
</dbReference>
<evidence type="ECO:0000256" key="3">
    <source>
        <dbReference type="ARBA" id="ARBA00022692"/>
    </source>
</evidence>
<dbReference type="GO" id="GO:0005886">
    <property type="term" value="C:plasma membrane"/>
    <property type="evidence" value="ECO:0007669"/>
    <property type="project" value="UniProtKB-SubCell"/>
</dbReference>
<keyword evidence="8" id="KW-0325">Glycoprotein</keyword>
<keyword evidence="7 10" id="KW-0472">Membrane</keyword>
<evidence type="ECO:0008006" key="16">
    <source>
        <dbReference type="Google" id="ProtNLM"/>
    </source>
</evidence>
<dbReference type="GO" id="GO:0031410">
    <property type="term" value="C:cytoplasmic vesicle"/>
    <property type="evidence" value="ECO:0007669"/>
    <property type="project" value="TreeGrafter"/>
</dbReference>
<dbReference type="InterPro" id="IPR022409">
    <property type="entry name" value="PKD/Chitinase_dom"/>
</dbReference>
<dbReference type="SMART" id="SM00060">
    <property type="entry name" value="FN3"/>
    <property type="match status" value="3"/>
</dbReference>
<dbReference type="InterPro" id="IPR013980">
    <property type="entry name" value="MANSC_dom"/>
</dbReference>
<dbReference type="EMBL" id="JAACXV010014584">
    <property type="protein sequence ID" value="KAF7265718.1"/>
    <property type="molecule type" value="Genomic_DNA"/>
</dbReference>
<evidence type="ECO:0000256" key="10">
    <source>
        <dbReference type="SAM" id="Phobius"/>
    </source>
</evidence>
<evidence type="ECO:0000256" key="9">
    <source>
        <dbReference type="SAM" id="MobiDB-lite"/>
    </source>
</evidence>
<dbReference type="InterPro" id="IPR003961">
    <property type="entry name" value="FN3_dom"/>
</dbReference>
<evidence type="ECO:0000256" key="7">
    <source>
        <dbReference type="ARBA" id="ARBA00023136"/>
    </source>
</evidence>
<dbReference type="FunFam" id="2.60.40.10:FF:000257">
    <property type="entry name" value="Dyslexia-associated protein KIAA0319-like"/>
    <property type="match status" value="1"/>
</dbReference>
<dbReference type="PANTHER" id="PTHR46182:SF2">
    <property type="entry name" value="FI19480P1"/>
    <property type="match status" value="1"/>
</dbReference>
<dbReference type="Proteomes" id="UP000625711">
    <property type="component" value="Unassembled WGS sequence"/>
</dbReference>
<dbReference type="InterPro" id="IPR035986">
    <property type="entry name" value="PKD_dom_sf"/>
</dbReference>
<dbReference type="PANTHER" id="PTHR46182">
    <property type="entry name" value="FI19480P1"/>
    <property type="match status" value="1"/>
</dbReference>
<feature type="domain" description="PKD/Chitinase" evidence="12">
    <location>
        <begin position="409"/>
        <end position="499"/>
    </location>
</feature>
<feature type="domain" description="Fibronectin type-III" evidence="11">
    <location>
        <begin position="517"/>
        <end position="583"/>
    </location>
</feature>
<dbReference type="Gene3D" id="2.60.40.10">
    <property type="entry name" value="Immunoglobulins"/>
    <property type="match status" value="5"/>
</dbReference>
<feature type="transmembrane region" description="Helical" evidence="10">
    <location>
        <begin position="834"/>
        <end position="860"/>
    </location>
</feature>
<organism evidence="14 15">
    <name type="scientific">Rhynchophorus ferrugineus</name>
    <name type="common">Red palm weevil</name>
    <name type="synonym">Curculio ferrugineus</name>
    <dbReference type="NCBI Taxonomy" id="354439"/>
    <lineage>
        <taxon>Eukaryota</taxon>
        <taxon>Metazoa</taxon>
        <taxon>Ecdysozoa</taxon>
        <taxon>Arthropoda</taxon>
        <taxon>Hexapoda</taxon>
        <taxon>Insecta</taxon>
        <taxon>Pterygota</taxon>
        <taxon>Neoptera</taxon>
        <taxon>Endopterygota</taxon>
        <taxon>Coleoptera</taxon>
        <taxon>Polyphaga</taxon>
        <taxon>Cucujiformia</taxon>
        <taxon>Curculionidae</taxon>
        <taxon>Dryophthorinae</taxon>
        <taxon>Rhynchophorus</taxon>
    </lineage>
</organism>
<comment type="caution">
    <text evidence="14">The sequence shown here is derived from an EMBL/GenBank/DDBJ whole genome shotgun (WGS) entry which is preliminary data.</text>
</comment>
<dbReference type="CDD" id="cd00146">
    <property type="entry name" value="PKD"/>
    <property type="match status" value="3"/>
</dbReference>